<evidence type="ECO:0000313" key="1">
    <source>
        <dbReference type="Proteomes" id="UP000095286"/>
    </source>
</evidence>
<evidence type="ECO:0000313" key="2">
    <source>
        <dbReference type="WBParaSite" id="RSKR_0000305700.1"/>
    </source>
</evidence>
<reference evidence="2" key="1">
    <citation type="submission" date="2016-11" db="UniProtKB">
        <authorList>
            <consortium name="WormBaseParasite"/>
        </authorList>
    </citation>
    <scope>IDENTIFICATION</scope>
    <source>
        <strain evidence="2">KR3021</strain>
    </source>
</reference>
<accession>A0AC35TQY9</accession>
<protein>
    <submittedName>
        <fullName evidence="2">Origin recognition complex subunit 1</fullName>
    </submittedName>
</protein>
<sequence length="494" mass="55435">MLYVTPLVIKKIGNTHFCEKVQRKKVAIDDSPEVNIFENDDTLSSDRPMDISSDEVMDADPTNSPLFTPSPPKSLKKQAKSPAIKIKKAKKSESHSTKSSAMIKAVKNVEKSELKDLVGALNKLHTSETPDKLVCREIEVAAIKSFINLAISNEGESSAMYISGVPGTGKTASVLQVLKSLSKDKKKTFDFCYVNGMELPQQNKVFSEIYKELCNNVTIAPTKARLALNEMFQRKDASRKPVIILVDELDLLITKRHDIMYDIFNWTTCIDARVSVISIANALDLPERILSQRVTSRIGTNRISFQPYDHHQISKIINYRLKGFHCIENKAIDLASRKIAALNGDLRKAIGIIRKAVELALARELKEVNTKLVLEAIKDTASNVYAEYFKDLSYVENLIMESVVQVQLSKGLEEISISDIYNQYLLIARQKDDQIVSFSTIFERICFLDNCKLLSFVDISNSSIMSGKITLGLTLSETKFNMKLASDFYEGLKL</sequence>
<name>A0AC35TQY9_9BILA</name>
<dbReference type="Proteomes" id="UP000095286">
    <property type="component" value="Unplaced"/>
</dbReference>
<organism evidence="1 2">
    <name type="scientific">Rhabditophanes sp. KR3021</name>
    <dbReference type="NCBI Taxonomy" id="114890"/>
    <lineage>
        <taxon>Eukaryota</taxon>
        <taxon>Metazoa</taxon>
        <taxon>Ecdysozoa</taxon>
        <taxon>Nematoda</taxon>
        <taxon>Chromadorea</taxon>
        <taxon>Rhabditida</taxon>
        <taxon>Tylenchina</taxon>
        <taxon>Panagrolaimomorpha</taxon>
        <taxon>Strongyloidoidea</taxon>
        <taxon>Alloionematidae</taxon>
        <taxon>Rhabditophanes</taxon>
    </lineage>
</organism>
<dbReference type="WBParaSite" id="RSKR_0000305700.1">
    <property type="protein sequence ID" value="RSKR_0000305700.1"/>
    <property type="gene ID" value="RSKR_0000305700"/>
</dbReference>
<proteinExistence type="predicted"/>